<comment type="caution">
    <text evidence="2">The sequence shown here is derived from an EMBL/GenBank/DDBJ whole genome shotgun (WGS) entry which is preliminary data.</text>
</comment>
<dbReference type="EMBL" id="BAAABV010000023">
    <property type="protein sequence ID" value="GAA0310499.1"/>
    <property type="molecule type" value="Genomic_DNA"/>
</dbReference>
<gene>
    <name evidence="2" type="ORF">GCM10010302_56550</name>
</gene>
<proteinExistence type="predicted"/>
<evidence type="ECO:0000313" key="2">
    <source>
        <dbReference type="EMBL" id="GAA0310499.1"/>
    </source>
</evidence>
<evidence type="ECO:0000313" key="3">
    <source>
        <dbReference type="Proteomes" id="UP001501867"/>
    </source>
</evidence>
<sequence length="45" mass="4625">MAAKIVKGIAGLAYMVGDGLLAMTGPDGPVQGRTKKKDGETDPEH</sequence>
<evidence type="ECO:0000256" key="1">
    <source>
        <dbReference type="SAM" id="MobiDB-lite"/>
    </source>
</evidence>
<reference evidence="3" key="1">
    <citation type="journal article" date="2019" name="Int. J. Syst. Evol. Microbiol.">
        <title>The Global Catalogue of Microorganisms (GCM) 10K type strain sequencing project: providing services to taxonomists for standard genome sequencing and annotation.</title>
        <authorList>
            <consortium name="The Broad Institute Genomics Platform"/>
            <consortium name="The Broad Institute Genome Sequencing Center for Infectious Disease"/>
            <person name="Wu L."/>
            <person name="Ma J."/>
        </authorList>
    </citation>
    <scope>NUCLEOTIDE SEQUENCE [LARGE SCALE GENOMIC DNA]</scope>
    <source>
        <strain evidence="3">JCM 4505</strain>
    </source>
</reference>
<name>A0ABP3FBJ7_9ACTN</name>
<feature type="region of interest" description="Disordered" evidence="1">
    <location>
        <begin position="23"/>
        <end position="45"/>
    </location>
</feature>
<accession>A0ABP3FBJ7</accession>
<protein>
    <submittedName>
        <fullName evidence="2">Uncharacterized protein</fullName>
    </submittedName>
</protein>
<keyword evidence="3" id="KW-1185">Reference proteome</keyword>
<organism evidence="2 3">
    <name type="scientific">Streptomyces polychromogenes</name>
    <dbReference type="NCBI Taxonomy" id="67342"/>
    <lineage>
        <taxon>Bacteria</taxon>
        <taxon>Bacillati</taxon>
        <taxon>Actinomycetota</taxon>
        <taxon>Actinomycetes</taxon>
        <taxon>Kitasatosporales</taxon>
        <taxon>Streptomycetaceae</taxon>
        <taxon>Streptomyces</taxon>
    </lineage>
</organism>
<dbReference type="Proteomes" id="UP001501867">
    <property type="component" value="Unassembled WGS sequence"/>
</dbReference>